<dbReference type="InterPro" id="IPR007529">
    <property type="entry name" value="Znf_HIT"/>
</dbReference>
<protein>
    <submittedName>
        <fullName evidence="9">HIT zinc finger</fullName>
    </submittedName>
</protein>
<dbReference type="GO" id="GO:0008270">
    <property type="term" value="F:zinc ion binding"/>
    <property type="evidence" value="ECO:0007669"/>
    <property type="project" value="UniProtKB-KW"/>
</dbReference>
<dbReference type="AlphaFoldDB" id="A0A2G9V5A9"/>
<feature type="region of interest" description="Disordered" evidence="6">
    <location>
        <begin position="315"/>
        <end position="468"/>
    </location>
</feature>
<feature type="domain" description="BCD1 alpha/beta" evidence="8">
    <location>
        <begin position="147"/>
        <end position="298"/>
    </location>
</feature>
<dbReference type="InterPro" id="IPR057721">
    <property type="entry name" value="BCD1_alpha/beta"/>
</dbReference>
<dbReference type="Gene3D" id="3.30.60.190">
    <property type="match status" value="1"/>
</dbReference>
<dbReference type="GO" id="GO:0000463">
    <property type="term" value="P:maturation of LSU-rRNA from tricistronic rRNA transcript (SSU-rRNA, 5.8S rRNA, LSU-rRNA)"/>
    <property type="evidence" value="ECO:0007669"/>
    <property type="project" value="TreeGrafter"/>
</dbReference>
<evidence type="ECO:0000313" key="9">
    <source>
        <dbReference type="EMBL" id="PIO77674.1"/>
    </source>
</evidence>
<feature type="compositionally biased region" description="Gly residues" evidence="6">
    <location>
        <begin position="331"/>
        <end position="364"/>
    </location>
</feature>
<proteinExistence type="inferred from homology"/>
<evidence type="ECO:0000256" key="3">
    <source>
        <dbReference type="ARBA" id="ARBA00022833"/>
    </source>
</evidence>
<dbReference type="EMBL" id="KZ344990">
    <property type="protein sequence ID" value="PIO77674.1"/>
    <property type="molecule type" value="Genomic_DNA"/>
</dbReference>
<dbReference type="CDD" id="cd23023">
    <property type="entry name" value="zf-HIT_BCD1"/>
    <property type="match status" value="1"/>
</dbReference>
<dbReference type="GO" id="GO:0005634">
    <property type="term" value="C:nucleus"/>
    <property type="evidence" value="ECO:0007669"/>
    <property type="project" value="TreeGrafter"/>
</dbReference>
<organism evidence="9 10">
    <name type="scientific">Teladorsagia circumcincta</name>
    <name type="common">Brown stomach worm</name>
    <name type="synonym">Ostertagia circumcincta</name>
    <dbReference type="NCBI Taxonomy" id="45464"/>
    <lineage>
        <taxon>Eukaryota</taxon>
        <taxon>Metazoa</taxon>
        <taxon>Ecdysozoa</taxon>
        <taxon>Nematoda</taxon>
        <taxon>Chromadorea</taxon>
        <taxon>Rhabditida</taxon>
        <taxon>Rhabditina</taxon>
        <taxon>Rhabditomorpha</taxon>
        <taxon>Strongyloidea</taxon>
        <taxon>Trichostrongylidae</taxon>
        <taxon>Teladorsagia</taxon>
    </lineage>
</organism>
<comment type="similarity">
    <text evidence="5">Belongs to the BCD1 family.</text>
</comment>
<evidence type="ECO:0000259" key="8">
    <source>
        <dbReference type="Pfam" id="PF25790"/>
    </source>
</evidence>
<evidence type="ECO:0000256" key="2">
    <source>
        <dbReference type="ARBA" id="ARBA00022771"/>
    </source>
</evidence>
<keyword evidence="2" id="KW-0863">Zinc-finger</keyword>
<evidence type="ECO:0000256" key="5">
    <source>
        <dbReference type="ARBA" id="ARBA00049654"/>
    </source>
</evidence>
<dbReference type="GO" id="GO:0070761">
    <property type="term" value="C:pre-snoRNP complex"/>
    <property type="evidence" value="ECO:0007669"/>
    <property type="project" value="TreeGrafter"/>
</dbReference>
<keyword evidence="10" id="KW-1185">Reference proteome</keyword>
<gene>
    <name evidence="9" type="ORF">TELCIR_00265</name>
</gene>
<comment type="function">
    <text evidence="4">Required for box C/D snoRNAs accumulation involved in snoRNA processing, snoRNA transport to the nucleolus and ribosome biogenesis.</text>
</comment>
<dbReference type="PANTHER" id="PTHR13483:SF11">
    <property type="entry name" value="ZINC FINGER HIT DOMAIN-CONTAINING PROTEIN 3"/>
    <property type="match status" value="1"/>
</dbReference>
<feature type="compositionally biased region" description="Acidic residues" evidence="6">
    <location>
        <begin position="47"/>
        <end position="62"/>
    </location>
</feature>
<dbReference type="Pfam" id="PF04438">
    <property type="entry name" value="zf-HIT"/>
    <property type="match status" value="1"/>
</dbReference>
<name>A0A2G9V5A9_TELCI</name>
<dbReference type="InterPro" id="IPR051639">
    <property type="entry name" value="BCD1"/>
</dbReference>
<feature type="domain" description="HIT-type" evidence="7">
    <location>
        <begin position="86"/>
        <end position="109"/>
    </location>
</feature>
<feature type="compositionally biased region" description="Polar residues" evidence="6">
    <location>
        <begin position="449"/>
        <end position="468"/>
    </location>
</feature>
<dbReference type="Pfam" id="PF25790">
    <property type="entry name" value="BCD1"/>
    <property type="match status" value="1"/>
</dbReference>
<evidence type="ECO:0000256" key="6">
    <source>
        <dbReference type="SAM" id="MobiDB-lite"/>
    </source>
</evidence>
<feature type="compositionally biased region" description="Basic and acidic residues" evidence="6">
    <location>
        <begin position="382"/>
        <end position="392"/>
    </location>
</feature>
<sequence>MAAEVVNSCTEEDNHPNLDSDGSEGEEGEILDTDDSGFIPLCGEKVEMDDAQDSTSDDESPEEILNRVAKKQAEESGLIEPVLDPKLCAICQKTPHKYRCPKCDMRTCSASSSLAEATNGGSALDVSRGDEDNSENIRHRANSAQERFLIQNAIRRRIWLSFSDDKGGEDCSRHEQFSDTIFWCIDLVFTKQMEDGSASEYTYRVQNIPETIRLVTVLKQFLKPRQHGCIVSKSDLDMDKMTPFIEAGIENVNGFMLVPNYEPERYYAINFEKDLLYNTRNRVIVNHPRIIVTLNTEFMLSYQLVSEAEAEEIREKQRQSRAMGQAAEEGCGSGFHRGGRGGGFRGGRGGPRGGFRGGFHGGSHGHNNREQQRSGPRGGFRSRFDGKRSRDFDGDDSGFHSKRGRGGRGDRGRPNNYRSLDDEFDPFEPFEGPVRLPRSYLGKGDNSKSENGNAASTSEKSASNEGTV</sequence>
<keyword evidence="1" id="KW-0479">Metal-binding</keyword>
<dbReference type="GO" id="GO:0048254">
    <property type="term" value="P:snoRNA localization"/>
    <property type="evidence" value="ECO:0007669"/>
    <property type="project" value="TreeGrafter"/>
</dbReference>
<evidence type="ECO:0000256" key="1">
    <source>
        <dbReference type="ARBA" id="ARBA00022723"/>
    </source>
</evidence>
<dbReference type="GO" id="GO:0000492">
    <property type="term" value="P:box C/D snoRNP assembly"/>
    <property type="evidence" value="ECO:0007669"/>
    <property type="project" value="TreeGrafter"/>
</dbReference>
<accession>A0A2G9V5A9</accession>
<dbReference type="SUPFAM" id="SSF144232">
    <property type="entry name" value="HIT/MYND zinc finger-like"/>
    <property type="match status" value="1"/>
</dbReference>
<feature type="region of interest" description="Disordered" evidence="6">
    <location>
        <begin position="1"/>
        <end position="63"/>
    </location>
</feature>
<feature type="compositionally biased region" description="Acidic residues" evidence="6">
    <location>
        <begin position="21"/>
        <end position="35"/>
    </location>
</feature>
<reference evidence="9 10" key="1">
    <citation type="submission" date="2015-09" db="EMBL/GenBank/DDBJ databases">
        <title>Draft genome of the parasitic nematode Teladorsagia circumcincta isolate WARC Sus (inbred).</title>
        <authorList>
            <person name="Mitreva M."/>
        </authorList>
    </citation>
    <scope>NUCLEOTIDE SEQUENCE [LARGE SCALE GENOMIC DNA]</scope>
    <source>
        <strain evidence="9 10">S</strain>
    </source>
</reference>
<dbReference type="PANTHER" id="PTHR13483">
    <property type="entry name" value="BOX C_D SNORNA PROTEIN 1-RELATED"/>
    <property type="match status" value="1"/>
</dbReference>
<dbReference type="Proteomes" id="UP000230423">
    <property type="component" value="Unassembled WGS sequence"/>
</dbReference>
<evidence type="ECO:0000313" key="10">
    <source>
        <dbReference type="Proteomes" id="UP000230423"/>
    </source>
</evidence>
<keyword evidence="3" id="KW-0862">Zinc</keyword>
<dbReference type="OrthoDB" id="272357at2759"/>
<evidence type="ECO:0000256" key="4">
    <source>
        <dbReference type="ARBA" id="ARBA00049598"/>
    </source>
</evidence>
<evidence type="ECO:0000259" key="7">
    <source>
        <dbReference type="Pfam" id="PF04438"/>
    </source>
</evidence>